<accession>A0A8S5SSA2</accession>
<protein>
    <submittedName>
        <fullName evidence="1">Uncharacterized protein</fullName>
    </submittedName>
</protein>
<reference evidence="1" key="1">
    <citation type="journal article" date="2021" name="Proc. Natl. Acad. Sci. U.S.A.">
        <title>A Catalog of Tens of Thousands of Viruses from Human Metagenomes Reveals Hidden Associations with Chronic Diseases.</title>
        <authorList>
            <person name="Tisza M.J."/>
            <person name="Buck C.B."/>
        </authorList>
    </citation>
    <scope>NUCLEOTIDE SEQUENCE</scope>
    <source>
        <strain evidence="1">CtZ2t4</strain>
    </source>
</reference>
<dbReference type="EMBL" id="BK032664">
    <property type="protein sequence ID" value="DAF53832.1"/>
    <property type="molecule type" value="Genomic_DNA"/>
</dbReference>
<organism evidence="1">
    <name type="scientific">Myoviridae sp. ctZ2t4</name>
    <dbReference type="NCBI Taxonomy" id="2827693"/>
    <lineage>
        <taxon>Viruses</taxon>
        <taxon>Duplodnaviria</taxon>
        <taxon>Heunggongvirae</taxon>
        <taxon>Uroviricota</taxon>
        <taxon>Caudoviricetes</taxon>
    </lineage>
</organism>
<evidence type="ECO:0000313" key="1">
    <source>
        <dbReference type="EMBL" id="DAF53832.1"/>
    </source>
</evidence>
<sequence length="33" mass="3986">MGNLTSDFKFIFFYKKDSFIYLLSTPFSNFPRI</sequence>
<name>A0A8S5SSA2_9CAUD</name>
<proteinExistence type="predicted"/>